<evidence type="ECO:0000313" key="9">
    <source>
        <dbReference type="EMBL" id="CAH2355695.1"/>
    </source>
</evidence>
<dbReference type="Proteomes" id="UP000837801">
    <property type="component" value="Unassembled WGS sequence"/>
</dbReference>
<evidence type="ECO:0000256" key="1">
    <source>
        <dbReference type="ARBA" id="ARBA00002711"/>
    </source>
</evidence>
<dbReference type="OrthoDB" id="4069371at2759"/>
<keyword evidence="7 8" id="KW-0539">Nucleus</keyword>
<keyword evidence="10" id="KW-1185">Reference proteome</keyword>
<accession>A0A9P0QVB4</accession>
<evidence type="ECO:0000256" key="5">
    <source>
        <dbReference type="ARBA" id="ARBA00023015"/>
    </source>
</evidence>
<evidence type="ECO:0000256" key="3">
    <source>
        <dbReference type="ARBA" id="ARBA00007142"/>
    </source>
</evidence>
<dbReference type="AlphaFoldDB" id="A0A9P0QVB4"/>
<comment type="function">
    <text evidence="1 8">Involved in ribosome biogenesis, probably through modulation of rDNA transcription.</text>
</comment>
<keyword evidence="5 8" id="KW-0805">Transcription regulation</keyword>
<dbReference type="GO" id="GO:0005730">
    <property type="term" value="C:nucleolus"/>
    <property type="evidence" value="ECO:0007669"/>
    <property type="project" value="UniProtKB-SubCell"/>
</dbReference>
<evidence type="ECO:0000256" key="4">
    <source>
        <dbReference type="ARBA" id="ARBA00014115"/>
    </source>
</evidence>
<keyword evidence="6 8" id="KW-0804">Transcription</keyword>
<name>A0A9P0QVB4_9ASCO</name>
<evidence type="ECO:0000256" key="8">
    <source>
        <dbReference type="RuleBase" id="RU362137"/>
    </source>
</evidence>
<comment type="caution">
    <text evidence="9">The sequence shown here is derived from an EMBL/GenBank/DDBJ whole genome shotgun (WGS) entry which is preliminary data.</text>
</comment>
<comment type="similarity">
    <text evidence="3 8">Belongs to the RRT14 family.</text>
</comment>
<organism evidence="9 10">
    <name type="scientific">[Candida] railenensis</name>
    <dbReference type="NCBI Taxonomy" id="45579"/>
    <lineage>
        <taxon>Eukaryota</taxon>
        <taxon>Fungi</taxon>
        <taxon>Dikarya</taxon>
        <taxon>Ascomycota</taxon>
        <taxon>Saccharomycotina</taxon>
        <taxon>Pichiomycetes</taxon>
        <taxon>Debaryomycetaceae</taxon>
        <taxon>Kurtzmaniella</taxon>
    </lineage>
</organism>
<proteinExistence type="inferred from homology"/>
<evidence type="ECO:0000256" key="7">
    <source>
        <dbReference type="ARBA" id="ARBA00023242"/>
    </source>
</evidence>
<comment type="subcellular location">
    <subcellularLocation>
        <location evidence="2 8">Nucleus</location>
        <location evidence="2 8">Nucleolus</location>
    </subcellularLocation>
</comment>
<evidence type="ECO:0000256" key="6">
    <source>
        <dbReference type="ARBA" id="ARBA00023163"/>
    </source>
</evidence>
<protein>
    <recommendedName>
        <fullName evidence="4 8">Regulator of rDNA transcription 14</fullName>
    </recommendedName>
</protein>
<gene>
    <name evidence="8" type="primary">RRT14</name>
    <name evidence="9" type="ORF">CLIB1423_31S00738</name>
</gene>
<dbReference type="Pfam" id="PF17075">
    <property type="entry name" value="RRT14"/>
    <property type="match status" value="1"/>
</dbReference>
<evidence type="ECO:0000256" key="2">
    <source>
        <dbReference type="ARBA" id="ARBA00004604"/>
    </source>
</evidence>
<sequence>MSFNSSTSRSHAKSTVNKLLANFLPGSVIAEQQSKKVSSAETVSKEISKKANPDEIRRIALKQKKIQKKKILKSTQESKKFQKLAKYKLIKAHKEDGSITPEESKYLNKLVKKNISAINSLSEIDDDDLKQELAQVKRDILETTAPKKKSKKSLSKQKEFNAKIKKGFISYPGLTPGLAPVDYNDSDSE</sequence>
<dbReference type="EMBL" id="CAKXYY010000031">
    <property type="protein sequence ID" value="CAH2355695.1"/>
    <property type="molecule type" value="Genomic_DNA"/>
</dbReference>
<reference evidence="9" key="1">
    <citation type="submission" date="2022-03" db="EMBL/GenBank/DDBJ databases">
        <authorList>
            <person name="Legras J.-L."/>
            <person name="Devillers H."/>
            <person name="Grondin C."/>
        </authorList>
    </citation>
    <scope>NUCLEOTIDE SEQUENCE</scope>
    <source>
        <strain evidence="9">CLIB 1423</strain>
    </source>
</reference>
<evidence type="ECO:0000313" key="10">
    <source>
        <dbReference type="Proteomes" id="UP000837801"/>
    </source>
</evidence>
<dbReference type="InterPro" id="IPR031404">
    <property type="entry name" value="Rrt14"/>
</dbReference>